<reference evidence="1 2" key="1">
    <citation type="submission" date="2020-03" db="EMBL/GenBank/DDBJ databases">
        <title>Dissostichus mawsoni Genome sequencing and assembly.</title>
        <authorList>
            <person name="Park H."/>
        </authorList>
    </citation>
    <scope>NUCLEOTIDE SEQUENCE [LARGE SCALE GENOMIC DNA]</scope>
    <source>
        <strain evidence="1">DM0001</strain>
        <tissue evidence="1">Muscle</tissue>
    </source>
</reference>
<protein>
    <submittedName>
        <fullName evidence="1">Uncharacterized protein</fullName>
    </submittedName>
</protein>
<proteinExistence type="predicted"/>
<gene>
    <name evidence="1" type="ORF">F7725_021174</name>
</gene>
<keyword evidence="2" id="KW-1185">Reference proteome</keyword>
<comment type="caution">
    <text evidence="1">The sequence shown here is derived from an EMBL/GenBank/DDBJ whole genome shotgun (WGS) entry which is preliminary data.</text>
</comment>
<evidence type="ECO:0000313" key="1">
    <source>
        <dbReference type="EMBL" id="KAF3848146.1"/>
    </source>
</evidence>
<evidence type="ECO:0000313" key="2">
    <source>
        <dbReference type="Proteomes" id="UP000518266"/>
    </source>
</evidence>
<name>A0A7J5YF96_DISMA</name>
<organism evidence="1 2">
    <name type="scientific">Dissostichus mawsoni</name>
    <name type="common">Antarctic cod</name>
    <dbReference type="NCBI Taxonomy" id="36200"/>
    <lineage>
        <taxon>Eukaryota</taxon>
        <taxon>Metazoa</taxon>
        <taxon>Chordata</taxon>
        <taxon>Craniata</taxon>
        <taxon>Vertebrata</taxon>
        <taxon>Euteleostomi</taxon>
        <taxon>Actinopterygii</taxon>
        <taxon>Neopterygii</taxon>
        <taxon>Teleostei</taxon>
        <taxon>Neoteleostei</taxon>
        <taxon>Acanthomorphata</taxon>
        <taxon>Eupercaria</taxon>
        <taxon>Perciformes</taxon>
        <taxon>Notothenioidei</taxon>
        <taxon>Nototheniidae</taxon>
        <taxon>Dissostichus</taxon>
    </lineage>
</organism>
<dbReference type="EMBL" id="JAAKFY010000013">
    <property type="protein sequence ID" value="KAF3848146.1"/>
    <property type="molecule type" value="Genomic_DNA"/>
</dbReference>
<dbReference type="Proteomes" id="UP000518266">
    <property type="component" value="Unassembled WGS sequence"/>
</dbReference>
<sequence>MHVIRALTNMLEEICCSSSAGFDELLQQEAHALSGDGAALQRRLQAGLYEEEEKLSAAHLMHTLQSLLRGGEDTQRGVRLINSA</sequence>
<accession>A0A7J5YF96</accession>
<dbReference type="AlphaFoldDB" id="A0A7J5YF96"/>